<sequence>MALSFNSGQTPDLVSRIQAALDAGDAVVIVERGDAWVPARSCDDRPFVFGCIPDLAGPGWERAFTDEADAEIRAMFDPDDDLGVDAPKR</sequence>
<name>A0ABN2JP48_9ACTN</name>
<organism evidence="1 2">
    <name type="scientific">Aeromicrobium alkaliterrae</name>
    <dbReference type="NCBI Taxonomy" id="302168"/>
    <lineage>
        <taxon>Bacteria</taxon>
        <taxon>Bacillati</taxon>
        <taxon>Actinomycetota</taxon>
        <taxon>Actinomycetes</taxon>
        <taxon>Propionibacteriales</taxon>
        <taxon>Nocardioidaceae</taxon>
        <taxon>Aeromicrobium</taxon>
    </lineage>
</organism>
<evidence type="ECO:0008006" key="3">
    <source>
        <dbReference type="Google" id="ProtNLM"/>
    </source>
</evidence>
<comment type="caution">
    <text evidence="1">The sequence shown here is derived from an EMBL/GenBank/DDBJ whole genome shotgun (WGS) entry which is preliminary data.</text>
</comment>
<dbReference type="Proteomes" id="UP001501057">
    <property type="component" value="Unassembled WGS sequence"/>
</dbReference>
<keyword evidence="2" id="KW-1185">Reference proteome</keyword>
<accession>A0ABN2JP48</accession>
<proteinExistence type="predicted"/>
<dbReference type="EMBL" id="BAAAME010000002">
    <property type="protein sequence ID" value="GAA1731753.1"/>
    <property type="molecule type" value="Genomic_DNA"/>
</dbReference>
<evidence type="ECO:0000313" key="2">
    <source>
        <dbReference type="Proteomes" id="UP001501057"/>
    </source>
</evidence>
<reference evidence="1 2" key="1">
    <citation type="journal article" date="2019" name="Int. J. Syst. Evol. Microbiol.">
        <title>The Global Catalogue of Microorganisms (GCM) 10K type strain sequencing project: providing services to taxonomists for standard genome sequencing and annotation.</title>
        <authorList>
            <consortium name="The Broad Institute Genomics Platform"/>
            <consortium name="The Broad Institute Genome Sequencing Center for Infectious Disease"/>
            <person name="Wu L."/>
            <person name="Ma J."/>
        </authorList>
    </citation>
    <scope>NUCLEOTIDE SEQUENCE [LARGE SCALE GENOMIC DNA]</scope>
    <source>
        <strain evidence="1 2">JCM 13518</strain>
    </source>
</reference>
<protein>
    <recommendedName>
        <fullName evidence="3">Prevent-host-death protein</fullName>
    </recommendedName>
</protein>
<evidence type="ECO:0000313" key="1">
    <source>
        <dbReference type="EMBL" id="GAA1731753.1"/>
    </source>
</evidence>
<dbReference type="RefSeq" id="WP_344198488.1">
    <property type="nucleotide sequence ID" value="NZ_BAAAME010000002.1"/>
</dbReference>
<gene>
    <name evidence="1" type="ORF">GCM10009710_10530</name>
</gene>